<reference evidence="4" key="1">
    <citation type="journal article" date="2020" name="Stud. Mycol.">
        <title>101 Dothideomycetes genomes: a test case for predicting lifestyles and emergence of pathogens.</title>
        <authorList>
            <person name="Haridas S."/>
            <person name="Albert R."/>
            <person name="Binder M."/>
            <person name="Bloem J."/>
            <person name="Labutti K."/>
            <person name="Salamov A."/>
            <person name="Andreopoulos B."/>
            <person name="Baker S."/>
            <person name="Barry K."/>
            <person name="Bills G."/>
            <person name="Bluhm B."/>
            <person name="Cannon C."/>
            <person name="Castanera R."/>
            <person name="Culley D."/>
            <person name="Daum C."/>
            <person name="Ezra D."/>
            <person name="Gonzalez J."/>
            <person name="Henrissat B."/>
            <person name="Kuo A."/>
            <person name="Liang C."/>
            <person name="Lipzen A."/>
            <person name="Lutzoni F."/>
            <person name="Magnuson J."/>
            <person name="Mondo S."/>
            <person name="Nolan M."/>
            <person name="Ohm R."/>
            <person name="Pangilinan J."/>
            <person name="Park H.-J."/>
            <person name="Ramirez L."/>
            <person name="Alfaro M."/>
            <person name="Sun H."/>
            <person name="Tritt A."/>
            <person name="Yoshinaga Y."/>
            <person name="Zwiers L.-H."/>
            <person name="Turgeon B."/>
            <person name="Goodwin S."/>
            <person name="Spatafora J."/>
            <person name="Crous P."/>
            <person name="Grigoriev I."/>
        </authorList>
    </citation>
    <scope>NUCLEOTIDE SEQUENCE</scope>
    <source>
        <strain evidence="4">CBS 113979</strain>
    </source>
</reference>
<dbReference type="GO" id="GO:0050664">
    <property type="term" value="F:oxidoreductase activity, acting on NAD(P)H, oxygen as acceptor"/>
    <property type="evidence" value="ECO:0007669"/>
    <property type="project" value="TreeGrafter"/>
</dbReference>
<dbReference type="OrthoDB" id="1669814at2759"/>
<sequence length="340" mass="36884">MPLLEKGASRLSQFPRPICSISKQPLLRLRPIKAKRAFLPSCPRSRAFSVFSPPRLDAEKEGTPRSQENVGMKRLADFDLAGGVYLVSGGARGLGLTMAEGLVEAGGKVYCLDIADKPDEEFEEAKGRILPEFGGSLDYRKVDVRDTENLNQVICAIGKEHGRMDGLIAAAGVQQVLPATEYTVDDAMNMMAINYTGVFMTATAVARQMIKYKCRGSICLIASMSGIVANKGLLSPVYNSSKAAVIQLARNLSMEWGRIQPEGTGGIRVNALSPGHIITPMVLDNFKQMPGLREKWESENQLGRLASPEEFKSAGLFLLSRASSFMTGTNLVIDGGHTAW</sequence>
<dbReference type="Proteomes" id="UP000800041">
    <property type="component" value="Unassembled WGS sequence"/>
</dbReference>
<dbReference type="PROSITE" id="PS00061">
    <property type="entry name" value="ADH_SHORT"/>
    <property type="match status" value="1"/>
</dbReference>
<dbReference type="InterPro" id="IPR036291">
    <property type="entry name" value="NAD(P)-bd_dom_sf"/>
</dbReference>
<proteinExistence type="inferred from homology"/>
<keyword evidence="5" id="KW-1185">Reference proteome</keyword>
<evidence type="ECO:0000256" key="2">
    <source>
        <dbReference type="ARBA" id="ARBA00022857"/>
    </source>
</evidence>
<dbReference type="PANTHER" id="PTHR43008:SF10">
    <property type="entry name" value="CHAIN DEHYDROGENASE_OXIDOREDUCTASE, PUTATIVE (AFU_ORTHOLOGUE AFUA_2G15740)-RELATED"/>
    <property type="match status" value="1"/>
</dbReference>
<dbReference type="AlphaFoldDB" id="A0A6G1GZT5"/>
<dbReference type="Pfam" id="PF13561">
    <property type="entry name" value="adh_short_C2"/>
    <property type="match status" value="1"/>
</dbReference>
<dbReference type="FunFam" id="3.40.50.720:FF:000245">
    <property type="entry name" value="Short chain dehydrogenase, putative"/>
    <property type="match status" value="1"/>
</dbReference>
<dbReference type="Gene3D" id="3.40.50.720">
    <property type="entry name" value="NAD(P)-binding Rossmann-like Domain"/>
    <property type="match status" value="1"/>
</dbReference>
<evidence type="ECO:0000256" key="1">
    <source>
        <dbReference type="ARBA" id="ARBA00006484"/>
    </source>
</evidence>
<comment type="similarity">
    <text evidence="1">Belongs to the short-chain dehydrogenases/reductases (SDR) family.</text>
</comment>
<evidence type="ECO:0000256" key="3">
    <source>
        <dbReference type="ARBA" id="ARBA00023002"/>
    </source>
</evidence>
<dbReference type="EMBL" id="ML977158">
    <property type="protein sequence ID" value="KAF1986238.1"/>
    <property type="molecule type" value="Genomic_DNA"/>
</dbReference>
<protein>
    <submittedName>
        <fullName evidence="4">Short-chain dehydrogenase</fullName>
    </submittedName>
</protein>
<evidence type="ECO:0000313" key="5">
    <source>
        <dbReference type="Proteomes" id="UP000800041"/>
    </source>
</evidence>
<dbReference type="SUPFAM" id="SSF51735">
    <property type="entry name" value="NAD(P)-binding Rossmann-fold domains"/>
    <property type="match status" value="1"/>
</dbReference>
<dbReference type="PRINTS" id="PR00080">
    <property type="entry name" value="SDRFAMILY"/>
</dbReference>
<name>A0A6G1GZT5_9PEZI</name>
<organism evidence="4 5">
    <name type="scientific">Aulographum hederae CBS 113979</name>
    <dbReference type="NCBI Taxonomy" id="1176131"/>
    <lineage>
        <taxon>Eukaryota</taxon>
        <taxon>Fungi</taxon>
        <taxon>Dikarya</taxon>
        <taxon>Ascomycota</taxon>
        <taxon>Pezizomycotina</taxon>
        <taxon>Dothideomycetes</taxon>
        <taxon>Pleosporomycetidae</taxon>
        <taxon>Aulographales</taxon>
        <taxon>Aulographaceae</taxon>
    </lineage>
</organism>
<keyword evidence="3" id="KW-0560">Oxidoreductase</keyword>
<evidence type="ECO:0000313" key="4">
    <source>
        <dbReference type="EMBL" id="KAF1986238.1"/>
    </source>
</evidence>
<dbReference type="PANTHER" id="PTHR43008">
    <property type="entry name" value="BENZIL REDUCTASE"/>
    <property type="match status" value="1"/>
</dbReference>
<gene>
    <name evidence="4" type="ORF">K402DRAFT_394098</name>
</gene>
<dbReference type="PRINTS" id="PR00081">
    <property type="entry name" value="GDHRDH"/>
</dbReference>
<keyword evidence="2" id="KW-0521">NADP</keyword>
<dbReference type="InterPro" id="IPR020904">
    <property type="entry name" value="Sc_DH/Rdtase_CS"/>
</dbReference>
<dbReference type="GO" id="GO:0016616">
    <property type="term" value="F:oxidoreductase activity, acting on the CH-OH group of donors, NAD or NADP as acceptor"/>
    <property type="evidence" value="ECO:0007669"/>
    <property type="project" value="UniProtKB-ARBA"/>
</dbReference>
<accession>A0A6G1GZT5</accession>
<dbReference type="InterPro" id="IPR002347">
    <property type="entry name" value="SDR_fam"/>
</dbReference>